<reference evidence="2" key="1">
    <citation type="submission" date="2017-03" db="EMBL/GenBank/DDBJ databases">
        <title>Phytopthora megakarya and P. palmivora, two closely related causual agents of cacao black pod achieved similar genome size and gene model numbers by different mechanisms.</title>
        <authorList>
            <person name="Ali S."/>
            <person name="Shao J."/>
            <person name="Larry D.J."/>
            <person name="Kronmiller B."/>
            <person name="Shen D."/>
            <person name="Strem M.D."/>
            <person name="Melnick R.L."/>
            <person name="Guiltinan M.J."/>
            <person name="Tyler B.M."/>
            <person name="Meinhardt L.W."/>
            <person name="Bailey B.A."/>
        </authorList>
    </citation>
    <scope>NUCLEOTIDE SEQUENCE [LARGE SCALE GENOMIC DNA]</scope>
    <source>
        <strain evidence="2">zdho120</strain>
    </source>
</reference>
<organism evidence="1 2">
    <name type="scientific">Phytophthora megakarya</name>
    <dbReference type="NCBI Taxonomy" id="4795"/>
    <lineage>
        <taxon>Eukaryota</taxon>
        <taxon>Sar</taxon>
        <taxon>Stramenopiles</taxon>
        <taxon>Oomycota</taxon>
        <taxon>Peronosporomycetes</taxon>
        <taxon>Peronosporales</taxon>
        <taxon>Peronosporaceae</taxon>
        <taxon>Phytophthora</taxon>
    </lineage>
</organism>
<proteinExistence type="predicted"/>
<dbReference type="Proteomes" id="UP000198211">
    <property type="component" value="Unassembled WGS sequence"/>
</dbReference>
<accession>A0A225WF83</accession>
<keyword evidence="2" id="KW-1185">Reference proteome</keyword>
<comment type="caution">
    <text evidence="1">The sequence shown here is derived from an EMBL/GenBank/DDBJ whole genome shotgun (WGS) entry which is preliminary data.</text>
</comment>
<sequence length="151" mass="17734">MAQCVKRLVAYDRRFENEYQYRRSRIGKFVNSNYNEEMANVLRFTTHYVAGHIEKHFSLDPNDPHVIRVQSVVKQHTLRDDDWRCNCEFSMSLRLPCGHAIAFRKSSKVRQFSYERFKDPAVPGERKTNAEQPHKDTKKLAGYIFGGYGIS</sequence>
<dbReference type="EMBL" id="NBNE01000943">
    <property type="protein sequence ID" value="OWZ16381.1"/>
    <property type="molecule type" value="Genomic_DNA"/>
</dbReference>
<gene>
    <name evidence="1" type="ORF">PHMEG_0009836</name>
</gene>
<dbReference type="STRING" id="4795.A0A225WF83"/>
<dbReference type="AlphaFoldDB" id="A0A225WF83"/>
<name>A0A225WF83_9STRA</name>
<dbReference type="OrthoDB" id="96470at2759"/>
<evidence type="ECO:0000313" key="2">
    <source>
        <dbReference type="Proteomes" id="UP000198211"/>
    </source>
</evidence>
<protein>
    <recommendedName>
        <fullName evidence="3">SWIM-type domain-containing protein</fullName>
    </recommendedName>
</protein>
<evidence type="ECO:0000313" key="1">
    <source>
        <dbReference type="EMBL" id="OWZ16381.1"/>
    </source>
</evidence>
<evidence type="ECO:0008006" key="3">
    <source>
        <dbReference type="Google" id="ProtNLM"/>
    </source>
</evidence>